<organism evidence="1 2">
    <name type="scientific">Mycena chlorophos</name>
    <name type="common">Agaric fungus</name>
    <name type="synonym">Agaricus chlorophos</name>
    <dbReference type="NCBI Taxonomy" id="658473"/>
    <lineage>
        <taxon>Eukaryota</taxon>
        <taxon>Fungi</taxon>
        <taxon>Dikarya</taxon>
        <taxon>Basidiomycota</taxon>
        <taxon>Agaricomycotina</taxon>
        <taxon>Agaricomycetes</taxon>
        <taxon>Agaricomycetidae</taxon>
        <taxon>Agaricales</taxon>
        <taxon>Marasmiineae</taxon>
        <taxon>Mycenaceae</taxon>
        <taxon>Mycena</taxon>
    </lineage>
</organism>
<proteinExistence type="predicted"/>
<accession>A0ABQ0L9H6</accession>
<evidence type="ECO:0000313" key="2">
    <source>
        <dbReference type="Proteomes" id="UP000815677"/>
    </source>
</evidence>
<keyword evidence="2" id="KW-1185">Reference proteome</keyword>
<reference evidence="1" key="1">
    <citation type="submission" date="2014-09" db="EMBL/GenBank/DDBJ databases">
        <title>Genome sequence of the luminous mushroom Mycena chlorophos for searching fungal bioluminescence genes.</title>
        <authorList>
            <person name="Tanaka Y."/>
            <person name="Kasuga D."/>
            <person name="Oba Y."/>
            <person name="Hase S."/>
            <person name="Sato K."/>
            <person name="Oba Y."/>
            <person name="Sakakibara Y."/>
        </authorList>
    </citation>
    <scope>NUCLEOTIDE SEQUENCE</scope>
</reference>
<dbReference type="Proteomes" id="UP000815677">
    <property type="component" value="Unassembled WGS sequence"/>
</dbReference>
<sequence length="211" mass="23941">MEARVLLTLQSYTDLHHPNKYAYLEANYPNFLVDGSETGFRLPVAGDNTFPIVDFWVTLQYSEDPEFKTWKLRIHEPSMAKRQVALFFVRSSQFSNEFIPDGRLVLTGLAMSLVWLKHAELDVARPSGHIIPSGFLVPASHLRLRACDDRPGRPPSTGNPTTPSYELEVDWMRCNENAVRTCKRVFATGGFCEVHDPLRYGSEGIRRIEAA</sequence>
<gene>
    <name evidence="1" type="ORF">MCHLO_05226</name>
</gene>
<name>A0ABQ0L9H6_MYCCL</name>
<dbReference type="EMBL" id="DF844001">
    <property type="protein sequence ID" value="GAT47783.1"/>
    <property type="molecule type" value="Genomic_DNA"/>
</dbReference>
<protein>
    <submittedName>
        <fullName evidence="1">Uncharacterized protein</fullName>
    </submittedName>
</protein>
<evidence type="ECO:0000313" key="1">
    <source>
        <dbReference type="EMBL" id="GAT47783.1"/>
    </source>
</evidence>